<dbReference type="CDD" id="cd09917">
    <property type="entry name" value="F-box_SF"/>
    <property type="match status" value="1"/>
</dbReference>
<dbReference type="AlphaFoldDB" id="A0AAF0YGU9"/>
<feature type="domain" description="F-box" evidence="2">
    <location>
        <begin position="10"/>
        <end position="44"/>
    </location>
</feature>
<dbReference type="Gene3D" id="1.20.1280.50">
    <property type="match status" value="1"/>
</dbReference>
<evidence type="ECO:0000256" key="1">
    <source>
        <dbReference type="SAM" id="MobiDB-lite"/>
    </source>
</evidence>
<sequence length="683" mass="78029">MTLEASYRVSLPEEIVYYIASCITDVGDLCNATAVSQQWQRACSPHIERHLRDVYPRDRQELELRLEDTKIIAIEEHHDDRERWSDVSWRALGLSYALRDDKWTRDWKAGNVTTRWVPHVFERDDVSISAAFPRGGDVLCTKDYIYHPDEQWEEDRVKQFKTFSFDNRLVPAAGTRSGTFIPSKFPDGEHYGCVDVPGMGPVLLFAPYYSTQEEIDGHDHDDPPHDTQHQVLEVWVTAEESDRWTGLGSTRKRSEFAGGQIPEGDWSDCVWEYLATIPFRIDMCDGIPPLDRVVSLHVDYDRDGARTLVAAHSYQGRAIVRRVAEANRLLDPDGKPTLANEDNLVTTFEHGLLGDFIYDWGEPLCYTCLDNDYVFAAQRSAVAVWSRATGEHVVTIDSTLAFCGPFFDLDQPRMEEQSRVVETVVFKRQAESVPSSTTAVRRFNIECALPDEGGYDDIVHRDVPAGQFQIGPDTLILAGGNLIFWAERRVVVLVDYASVFRRALEMPRDEEQPQFYQSQEEEDNRPPPPVDPRLQEVVGPCLMVFGLDRGEDEPWNVVRAFKHRLLYATEQTTYVLDLSTLPRLPSTQRFSIPVLEVIGVGRNLRTGGHYNQRFFMTNSSVYEVVTLTESQELGSMGNGYLEATQGFPKNVRWRHDWSWPLRPGWQHACLRESSSNHSIWMAG</sequence>
<dbReference type="Pfam" id="PF12937">
    <property type="entry name" value="F-box-like"/>
    <property type="match status" value="1"/>
</dbReference>
<dbReference type="Proteomes" id="UP000827549">
    <property type="component" value="Chromosome 7"/>
</dbReference>
<organism evidence="3 4">
    <name type="scientific">Vanrija pseudolonga</name>
    <dbReference type="NCBI Taxonomy" id="143232"/>
    <lineage>
        <taxon>Eukaryota</taxon>
        <taxon>Fungi</taxon>
        <taxon>Dikarya</taxon>
        <taxon>Basidiomycota</taxon>
        <taxon>Agaricomycotina</taxon>
        <taxon>Tremellomycetes</taxon>
        <taxon>Trichosporonales</taxon>
        <taxon>Trichosporonaceae</taxon>
        <taxon>Vanrija</taxon>
    </lineage>
</organism>
<protein>
    <recommendedName>
        <fullName evidence="2">F-box domain-containing protein</fullName>
    </recommendedName>
</protein>
<proteinExistence type="predicted"/>
<accession>A0AAF0YGU9</accession>
<dbReference type="GeneID" id="87812001"/>
<evidence type="ECO:0000259" key="2">
    <source>
        <dbReference type="Pfam" id="PF12937"/>
    </source>
</evidence>
<dbReference type="RefSeq" id="XP_062631363.1">
    <property type="nucleotide sequence ID" value="XM_062775379.1"/>
</dbReference>
<reference evidence="3" key="1">
    <citation type="submission" date="2023-10" db="EMBL/GenBank/DDBJ databases">
        <authorList>
            <person name="Noh H."/>
        </authorList>
    </citation>
    <scope>NUCLEOTIDE SEQUENCE</scope>
    <source>
        <strain evidence="3">DUCC4014</strain>
    </source>
</reference>
<dbReference type="EMBL" id="CP086720">
    <property type="protein sequence ID" value="WOO85337.1"/>
    <property type="molecule type" value="Genomic_DNA"/>
</dbReference>
<feature type="region of interest" description="Disordered" evidence="1">
    <location>
        <begin position="510"/>
        <end position="533"/>
    </location>
</feature>
<evidence type="ECO:0000313" key="3">
    <source>
        <dbReference type="EMBL" id="WOO85337.1"/>
    </source>
</evidence>
<name>A0AAF0YGU9_9TREE</name>
<dbReference type="InterPro" id="IPR036047">
    <property type="entry name" value="F-box-like_dom_sf"/>
</dbReference>
<gene>
    <name evidence="3" type="ORF">LOC62_07G008837</name>
</gene>
<dbReference type="SUPFAM" id="SSF81383">
    <property type="entry name" value="F-box domain"/>
    <property type="match status" value="1"/>
</dbReference>
<dbReference type="InterPro" id="IPR001810">
    <property type="entry name" value="F-box_dom"/>
</dbReference>
<evidence type="ECO:0000313" key="4">
    <source>
        <dbReference type="Proteomes" id="UP000827549"/>
    </source>
</evidence>
<keyword evidence="4" id="KW-1185">Reference proteome</keyword>